<feature type="transmembrane region" description="Helical" evidence="1">
    <location>
        <begin position="20"/>
        <end position="45"/>
    </location>
</feature>
<organism evidence="2 3">
    <name type="scientific">Engystomops pustulosus</name>
    <name type="common">Tungara frog</name>
    <name type="synonym">Physalaemus pustulosus</name>
    <dbReference type="NCBI Taxonomy" id="76066"/>
    <lineage>
        <taxon>Eukaryota</taxon>
        <taxon>Metazoa</taxon>
        <taxon>Chordata</taxon>
        <taxon>Craniata</taxon>
        <taxon>Vertebrata</taxon>
        <taxon>Euteleostomi</taxon>
        <taxon>Amphibia</taxon>
        <taxon>Batrachia</taxon>
        <taxon>Anura</taxon>
        <taxon>Neobatrachia</taxon>
        <taxon>Hyloidea</taxon>
        <taxon>Leptodactylidae</taxon>
        <taxon>Leiuperinae</taxon>
        <taxon>Engystomops</taxon>
    </lineage>
</organism>
<dbReference type="EMBL" id="WNYA01000002">
    <property type="protein sequence ID" value="KAG8588946.1"/>
    <property type="molecule type" value="Genomic_DNA"/>
</dbReference>
<proteinExistence type="predicted"/>
<keyword evidence="1" id="KW-0472">Membrane</keyword>
<name>A0AAV7CWT1_ENGPU</name>
<evidence type="ECO:0000256" key="1">
    <source>
        <dbReference type="SAM" id="Phobius"/>
    </source>
</evidence>
<keyword evidence="1" id="KW-1133">Transmembrane helix</keyword>
<gene>
    <name evidence="2" type="ORF">GDO81_006170</name>
</gene>
<keyword evidence="1" id="KW-0812">Transmembrane</keyword>
<protein>
    <submittedName>
        <fullName evidence="2">Uncharacterized protein</fullName>
    </submittedName>
</protein>
<accession>A0AAV7CWT1</accession>
<sequence length="94" mass="10626">MVPFPRVDLVFQNGENSLAIFYLQLVMAVHELASFILLVVVFELLPCGNPQFLWSQAFHAGVQRPNQFLAKGLWNQVLGFLAHGRLVVDLVFKT</sequence>
<reference evidence="2" key="1">
    <citation type="thesis" date="2020" institute="ProQuest LLC" country="789 East Eisenhower Parkway, Ann Arbor, MI, USA">
        <title>Comparative Genomics and Chromosome Evolution.</title>
        <authorList>
            <person name="Mudd A.B."/>
        </authorList>
    </citation>
    <scope>NUCLEOTIDE SEQUENCE</scope>
    <source>
        <strain evidence="2">237g6f4</strain>
        <tissue evidence="2">Blood</tissue>
    </source>
</reference>
<dbReference type="Proteomes" id="UP000824782">
    <property type="component" value="Unassembled WGS sequence"/>
</dbReference>
<dbReference type="AlphaFoldDB" id="A0AAV7CWT1"/>
<evidence type="ECO:0000313" key="2">
    <source>
        <dbReference type="EMBL" id="KAG8588946.1"/>
    </source>
</evidence>
<evidence type="ECO:0000313" key="3">
    <source>
        <dbReference type="Proteomes" id="UP000824782"/>
    </source>
</evidence>
<keyword evidence="3" id="KW-1185">Reference proteome</keyword>
<comment type="caution">
    <text evidence="2">The sequence shown here is derived from an EMBL/GenBank/DDBJ whole genome shotgun (WGS) entry which is preliminary data.</text>
</comment>